<evidence type="ECO:0000313" key="3">
    <source>
        <dbReference type="Proteomes" id="UP000276603"/>
    </source>
</evidence>
<reference evidence="2 3" key="1">
    <citation type="submission" date="2018-10" db="EMBL/GenBank/DDBJ databases">
        <title>Ulvibacterium marinum gen. nov., sp. nov., a novel marine bacterium of the family Flavobacteriaceae, isolated from a culture of the green alga Ulva prolifera.</title>
        <authorList>
            <person name="Zhang Z."/>
        </authorList>
    </citation>
    <scope>NUCLEOTIDE SEQUENCE [LARGE SCALE GENOMIC DNA]</scope>
    <source>
        <strain evidence="2 3">CCMM003</strain>
    </source>
</reference>
<accession>A0A3B0C5X0</accession>
<dbReference type="InterPro" id="IPR001466">
    <property type="entry name" value="Beta-lactam-related"/>
</dbReference>
<sequence>MKKVVGIAFLCLTILVTVSWAINPQLFKIAWYQKPEVDTYKSFPTREISPSSTPFSFAIDTSKGNKLDSVMVQNWESQYVPFSEYFEKGDLLAFLVIKNDTLVYEKYRGKYNRKTVSNTFSIGKTMISILTGKAIDLGYIKDTEQKVIEYLPELKDLPNFAEITIQDLLNMKSGLKFKRAGKGIVSDLFCDEARFYYTNDLKHDLVKVKADTLPGTRWKYSNLDPLFLTWVLERATKTNVSEFFEREIWKPVGAEYGGSWGIDREGGLENSPSSFQCTAIDLAKIGRLYLNEGIRDTVQILSSDWVNKSTTINKENRGNTAKGWQKATHQYYWWLPQENYEGDYSAEGLRGQRLYVNPKENIIIVQFANRGYGGYPYRAIAHHFSSDSN</sequence>
<name>A0A3B0C5X0_9FLAO</name>
<dbReference type="PANTHER" id="PTHR43283:SF7">
    <property type="entry name" value="BETA-LACTAMASE-RELATED DOMAIN-CONTAINING PROTEIN"/>
    <property type="match status" value="1"/>
</dbReference>
<dbReference type="Gene3D" id="3.40.710.10">
    <property type="entry name" value="DD-peptidase/beta-lactamase superfamily"/>
    <property type="match status" value="1"/>
</dbReference>
<dbReference type="AlphaFoldDB" id="A0A3B0C5X0"/>
<dbReference type="SUPFAM" id="SSF56601">
    <property type="entry name" value="beta-lactamase/transpeptidase-like"/>
    <property type="match status" value="1"/>
</dbReference>
<dbReference type="RefSeq" id="WP_120712839.1">
    <property type="nucleotide sequence ID" value="NZ_RBCJ01000003.1"/>
</dbReference>
<dbReference type="Pfam" id="PF00144">
    <property type="entry name" value="Beta-lactamase"/>
    <property type="match status" value="1"/>
</dbReference>
<dbReference type="EMBL" id="RBCJ01000003">
    <property type="protein sequence ID" value="RKN80028.1"/>
    <property type="molecule type" value="Genomic_DNA"/>
</dbReference>
<keyword evidence="3" id="KW-1185">Reference proteome</keyword>
<organism evidence="2 3">
    <name type="scientific">Ulvibacterium marinum</name>
    <dbReference type="NCBI Taxonomy" id="2419782"/>
    <lineage>
        <taxon>Bacteria</taxon>
        <taxon>Pseudomonadati</taxon>
        <taxon>Bacteroidota</taxon>
        <taxon>Flavobacteriia</taxon>
        <taxon>Flavobacteriales</taxon>
        <taxon>Flavobacteriaceae</taxon>
        <taxon>Ulvibacterium</taxon>
    </lineage>
</organism>
<feature type="domain" description="Beta-lactamase-related" evidence="1">
    <location>
        <begin position="92"/>
        <end position="373"/>
    </location>
</feature>
<keyword evidence="2" id="KW-0378">Hydrolase</keyword>
<evidence type="ECO:0000313" key="2">
    <source>
        <dbReference type="EMBL" id="RKN80028.1"/>
    </source>
</evidence>
<dbReference type="Proteomes" id="UP000276603">
    <property type="component" value="Unassembled WGS sequence"/>
</dbReference>
<dbReference type="PANTHER" id="PTHR43283">
    <property type="entry name" value="BETA-LACTAMASE-RELATED"/>
    <property type="match status" value="1"/>
</dbReference>
<dbReference type="GO" id="GO:0016787">
    <property type="term" value="F:hydrolase activity"/>
    <property type="evidence" value="ECO:0007669"/>
    <property type="project" value="UniProtKB-KW"/>
</dbReference>
<protein>
    <submittedName>
        <fullName evidence="2">Class C beta-lactamase-related serine hydrolase</fullName>
    </submittedName>
</protein>
<evidence type="ECO:0000259" key="1">
    <source>
        <dbReference type="Pfam" id="PF00144"/>
    </source>
</evidence>
<dbReference type="InterPro" id="IPR050789">
    <property type="entry name" value="Diverse_Enzym_Activities"/>
</dbReference>
<proteinExistence type="predicted"/>
<dbReference type="OrthoDB" id="9773047at2"/>
<comment type="caution">
    <text evidence="2">The sequence shown here is derived from an EMBL/GenBank/DDBJ whole genome shotgun (WGS) entry which is preliminary data.</text>
</comment>
<dbReference type="InterPro" id="IPR012338">
    <property type="entry name" value="Beta-lactam/transpept-like"/>
</dbReference>
<gene>
    <name evidence="2" type="ORF">D7Z94_17445</name>
</gene>